<comment type="function">
    <text evidence="7">Thiol-specific peroxidase that catalyzes the reduction of hydrogen peroxide and organic hydroperoxides to water and alcohols, respectively. Plays a role in cell protection against oxidative stress by detoxifying peroxides.</text>
</comment>
<keyword evidence="2" id="KW-0575">Peroxidase</keyword>
<dbReference type="Gene3D" id="3.40.30.10">
    <property type="entry name" value="Glutaredoxin"/>
    <property type="match status" value="1"/>
</dbReference>
<dbReference type="RefSeq" id="WP_014801800.1">
    <property type="nucleotide sequence ID" value="NC_018020.1"/>
</dbReference>
<dbReference type="GO" id="GO:0045454">
    <property type="term" value="P:cell redox homeostasis"/>
    <property type="evidence" value="ECO:0007669"/>
    <property type="project" value="TreeGrafter"/>
</dbReference>
<evidence type="ECO:0000256" key="2">
    <source>
        <dbReference type="ARBA" id="ARBA00022559"/>
    </source>
</evidence>
<dbReference type="GO" id="GO:0042744">
    <property type="term" value="P:hydrogen peroxide catabolic process"/>
    <property type="evidence" value="ECO:0007669"/>
    <property type="project" value="TreeGrafter"/>
</dbReference>
<dbReference type="Pfam" id="PF10417">
    <property type="entry name" value="1-cysPrx_C"/>
    <property type="match status" value="1"/>
</dbReference>
<dbReference type="AlphaFoldDB" id="I4B1X5"/>
<dbReference type="PANTHER" id="PTHR10681">
    <property type="entry name" value="THIOREDOXIN PEROXIDASE"/>
    <property type="match status" value="1"/>
</dbReference>
<sequence>MLMIGKKAPEFKATALVGKDFKDVSLSDYKGKYVVLFFYPLDFTFVCPTEIIAFSDKAAEFEKLGAQVIGCSVDSKFSHLAWTEVPRDKGGIGEIKYPILADITKDIARSYGVLIEEAGIALRGVFIIDGNGVLKSATVNNNNVGRNIDEVLRTVQADQFAESHPGEVCPANWTPGASSMKADTKGSKEYFAKVAK</sequence>
<dbReference type="KEGG" id="tpx:Turpa_0630"/>
<feature type="active site" description="Cysteine sulfenic acid (-SOH) intermediate; for peroxidase activity" evidence="8">
    <location>
        <position position="47"/>
    </location>
</feature>
<dbReference type="GO" id="GO:0033554">
    <property type="term" value="P:cellular response to stress"/>
    <property type="evidence" value="ECO:0007669"/>
    <property type="project" value="TreeGrafter"/>
</dbReference>
<dbReference type="STRING" id="869212.Turpa_0630"/>
<evidence type="ECO:0000256" key="5">
    <source>
        <dbReference type="ARBA" id="ARBA00023157"/>
    </source>
</evidence>
<dbReference type="InterPro" id="IPR050217">
    <property type="entry name" value="Peroxiredoxin"/>
</dbReference>
<protein>
    <recommendedName>
        <fullName evidence="6">Thioredoxin peroxidase</fullName>
    </recommendedName>
</protein>
<keyword evidence="11" id="KW-1185">Reference proteome</keyword>
<dbReference type="CDD" id="cd03015">
    <property type="entry name" value="PRX_Typ2cys"/>
    <property type="match status" value="1"/>
</dbReference>
<dbReference type="InterPro" id="IPR036249">
    <property type="entry name" value="Thioredoxin-like_sf"/>
</dbReference>
<keyword evidence="3" id="KW-0049">Antioxidant</keyword>
<evidence type="ECO:0000256" key="6">
    <source>
        <dbReference type="ARBA" id="ARBA00032824"/>
    </source>
</evidence>
<dbReference type="HOGENOM" id="CLU_042529_21_1_12"/>
<dbReference type="EMBL" id="CP002959">
    <property type="protein sequence ID" value="AFM11282.1"/>
    <property type="molecule type" value="Genomic_DNA"/>
</dbReference>
<dbReference type="PATRIC" id="fig|869212.3.peg.604"/>
<dbReference type="GO" id="GO:0008379">
    <property type="term" value="F:thioredoxin peroxidase activity"/>
    <property type="evidence" value="ECO:0007669"/>
    <property type="project" value="TreeGrafter"/>
</dbReference>
<dbReference type="PROSITE" id="PS51352">
    <property type="entry name" value="THIOREDOXIN_2"/>
    <property type="match status" value="1"/>
</dbReference>
<dbReference type="PANTHER" id="PTHR10681:SF128">
    <property type="entry name" value="THIOREDOXIN-DEPENDENT PEROXIDE REDUCTASE, MITOCHONDRIAL"/>
    <property type="match status" value="1"/>
</dbReference>
<evidence type="ECO:0000256" key="1">
    <source>
        <dbReference type="ARBA" id="ARBA00009796"/>
    </source>
</evidence>
<accession>I4B1X5</accession>
<name>I4B1X5_TURPD</name>
<evidence type="ECO:0000313" key="10">
    <source>
        <dbReference type="EMBL" id="AFM11282.1"/>
    </source>
</evidence>
<evidence type="ECO:0000313" key="11">
    <source>
        <dbReference type="Proteomes" id="UP000006048"/>
    </source>
</evidence>
<dbReference type="FunFam" id="3.40.30.10:FF:000003">
    <property type="entry name" value="Peroxiredoxin 1"/>
    <property type="match status" value="1"/>
</dbReference>
<reference evidence="10 11" key="1">
    <citation type="submission" date="2012-06" db="EMBL/GenBank/DDBJ databases">
        <title>The complete chromosome of genome of Turneriella parva DSM 21527.</title>
        <authorList>
            <consortium name="US DOE Joint Genome Institute (JGI-PGF)"/>
            <person name="Lucas S."/>
            <person name="Han J."/>
            <person name="Lapidus A."/>
            <person name="Bruce D."/>
            <person name="Goodwin L."/>
            <person name="Pitluck S."/>
            <person name="Peters L."/>
            <person name="Kyrpides N."/>
            <person name="Mavromatis K."/>
            <person name="Ivanova N."/>
            <person name="Mikhailova N."/>
            <person name="Chertkov O."/>
            <person name="Detter J.C."/>
            <person name="Tapia R."/>
            <person name="Han C."/>
            <person name="Land M."/>
            <person name="Hauser L."/>
            <person name="Markowitz V."/>
            <person name="Cheng J.-F."/>
            <person name="Hugenholtz P."/>
            <person name="Woyke T."/>
            <person name="Wu D."/>
            <person name="Gronow S."/>
            <person name="Wellnitz S."/>
            <person name="Brambilla E."/>
            <person name="Klenk H.-P."/>
            <person name="Eisen J.A."/>
        </authorList>
    </citation>
    <scope>NUCLEOTIDE SEQUENCE [LARGE SCALE GENOMIC DNA]</scope>
    <source>
        <strain evidence="11">ATCC BAA-1111 / DSM 21527 / NCTC 11395 / H</strain>
    </source>
</reference>
<dbReference type="InterPro" id="IPR000866">
    <property type="entry name" value="AhpC/TSA"/>
</dbReference>
<dbReference type="Pfam" id="PF00578">
    <property type="entry name" value="AhpC-TSA"/>
    <property type="match status" value="1"/>
</dbReference>
<evidence type="ECO:0000256" key="8">
    <source>
        <dbReference type="PIRSR" id="PIRSR000239-1"/>
    </source>
</evidence>
<evidence type="ECO:0000256" key="3">
    <source>
        <dbReference type="ARBA" id="ARBA00022862"/>
    </source>
</evidence>
<evidence type="ECO:0000256" key="4">
    <source>
        <dbReference type="ARBA" id="ARBA00023002"/>
    </source>
</evidence>
<feature type="domain" description="Thioredoxin" evidence="9">
    <location>
        <begin position="2"/>
        <end position="160"/>
    </location>
</feature>
<dbReference type="SUPFAM" id="SSF52833">
    <property type="entry name" value="Thioredoxin-like"/>
    <property type="match status" value="1"/>
</dbReference>
<dbReference type="GO" id="GO:0005829">
    <property type="term" value="C:cytosol"/>
    <property type="evidence" value="ECO:0007669"/>
    <property type="project" value="TreeGrafter"/>
</dbReference>
<proteinExistence type="inferred from homology"/>
<dbReference type="GO" id="GO:0006979">
    <property type="term" value="P:response to oxidative stress"/>
    <property type="evidence" value="ECO:0007669"/>
    <property type="project" value="TreeGrafter"/>
</dbReference>
<evidence type="ECO:0000259" key="9">
    <source>
        <dbReference type="PROSITE" id="PS51352"/>
    </source>
</evidence>
<organism evidence="10 11">
    <name type="scientific">Turneriella parva (strain ATCC BAA-1111 / DSM 21527 / NCTC 11395 / H)</name>
    <name type="common">Leptospira parva</name>
    <dbReference type="NCBI Taxonomy" id="869212"/>
    <lineage>
        <taxon>Bacteria</taxon>
        <taxon>Pseudomonadati</taxon>
        <taxon>Spirochaetota</taxon>
        <taxon>Spirochaetia</taxon>
        <taxon>Leptospirales</taxon>
        <taxon>Leptospiraceae</taxon>
        <taxon>Turneriella</taxon>
    </lineage>
</organism>
<dbReference type="InterPro" id="IPR024706">
    <property type="entry name" value="Peroxiredoxin_AhpC-typ"/>
</dbReference>
<dbReference type="Proteomes" id="UP000006048">
    <property type="component" value="Chromosome"/>
</dbReference>
<gene>
    <name evidence="10" type="ordered locus">Turpa_0630</name>
</gene>
<dbReference type="PIRSF" id="PIRSF000239">
    <property type="entry name" value="AHPC"/>
    <property type="match status" value="1"/>
</dbReference>
<keyword evidence="5" id="KW-1015">Disulfide bond</keyword>
<comment type="similarity">
    <text evidence="1">Belongs to the peroxiredoxin family. AhpC/Prx1 subfamily.</text>
</comment>
<keyword evidence="4" id="KW-0560">Oxidoreductase</keyword>
<dbReference type="InterPro" id="IPR013766">
    <property type="entry name" value="Thioredoxin_domain"/>
</dbReference>
<evidence type="ECO:0000256" key="7">
    <source>
        <dbReference type="ARBA" id="ARBA00037420"/>
    </source>
</evidence>
<dbReference type="InterPro" id="IPR019479">
    <property type="entry name" value="Peroxiredoxin_C"/>
</dbReference>
<dbReference type="OrthoDB" id="9812811at2"/>